<dbReference type="AlphaFoldDB" id="A0A3S9XD94"/>
<evidence type="ECO:0000256" key="1">
    <source>
        <dbReference type="SAM" id="SignalP"/>
    </source>
</evidence>
<keyword evidence="3" id="KW-1185">Reference proteome</keyword>
<reference evidence="3" key="1">
    <citation type="submission" date="2018-06" db="EMBL/GenBank/DDBJ databases">
        <title>Complete genome of Pseudomonas insecticola strain QZS01.</title>
        <authorList>
            <person name="Wang J."/>
            <person name="Su Q."/>
        </authorList>
    </citation>
    <scope>NUCLEOTIDE SEQUENCE [LARGE SCALE GENOMIC DNA]</scope>
    <source>
        <strain evidence="3">QZS01</strain>
    </source>
</reference>
<sequence length="140" mass="16588">MYKFISFMLILASFATFSQADEELPCPEKPYYIIFDETDMEVCDLIIDHVLLDKPMSAHSAVASFYTDKHFYEKRDYWIASFVFDNGTQEYYAYNQQEDKVQAMSSEQFFKKLQSVNRCNARPEIPLFEKVISNFNEPHR</sequence>
<gene>
    <name evidence="2" type="ORF">DM558_06210</name>
</gene>
<protein>
    <recommendedName>
        <fullName evidence="4">DUF2511 domain-containing protein</fullName>
    </recommendedName>
</protein>
<dbReference type="EMBL" id="CP029822">
    <property type="protein sequence ID" value="AZS50393.1"/>
    <property type="molecule type" value="Genomic_DNA"/>
</dbReference>
<accession>A0A3S9XD94</accession>
<evidence type="ECO:0008006" key="4">
    <source>
        <dbReference type="Google" id="ProtNLM"/>
    </source>
</evidence>
<organism evidence="2 3">
    <name type="scientific">Entomomonas moraniae</name>
    <dbReference type="NCBI Taxonomy" id="2213226"/>
    <lineage>
        <taxon>Bacteria</taxon>
        <taxon>Pseudomonadati</taxon>
        <taxon>Pseudomonadota</taxon>
        <taxon>Gammaproteobacteria</taxon>
        <taxon>Pseudomonadales</taxon>
        <taxon>Pseudomonadaceae</taxon>
        <taxon>Entomomonas</taxon>
    </lineage>
</organism>
<name>A0A3S9XD94_9GAMM</name>
<evidence type="ECO:0000313" key="3">
    <source>
        <dbReference type="Proteomes" id="UP000273143"/>
    </source>
</evidence>
<dbReference type="Proteomes" id="UP000273143">
    <property type="component" value="Chromosome"/>
</dbReference>
<proteinExistence type="predicted"/>
<feature type="signal peptide" evidence="1">
    <location>
        <begin position="1"/>
        <end position="20"/>
    </location>
</feature>
<evidence type="ECO:0000313" key="2">
    <source>
        <dbReference type="EMBL" id="AZS50393.1"/>
    </source>
</evidence>
<feature type="chain" id="PRO_5019571358" description="DUF2511 domain-containing protein" evidence="1">
    <location>
        <begin position="21"/>
        <end position="140"/>
    </location>
</feature>
<dbReference type="RefSeq" id="WP_127162713.1">
    <property type="nucleotide sequence ID" value="NZ_CP029822.1"/>
</dbReference>
<dbReference type="KEGG" id="emo:DM558_06210"/>
<keyword evidence="1" id="KW-0732">Signal</keyword>